<feature type="non-terminal residue" evidence="1">
    <location>
        <position position="1"/>
    </location>
</feature>
<proteinExistence type="predicted"/>
<comment type="caution">
    <text evidence="1">The sequence shown here is derived from an EMBL/GenBank/DDBJ whole genome shotgun (WGS) entry which is preliminary data.</text>
</comment>
<keyword evidence="2" id="KW-1185">Reference proteome</keyword>
<organism evidence="1 2">
    <name type="scientific">Basidiobolus ranarum</name>
    <dbReference type="NCBI Taxonomy" id="34480"/>
    <lineage>
        <taxon>Eukaryota</taxon>
        <taxon>Fungi</taxon>
        <taxon>Fungi incertae sedis</taxon>
        <taxon>Zoopagomycota</taxon>
        <taxon>Entomophthoromycotina</taxon>
        <taxon>Basidiobolomycetes</taxon>
        <taxon>Basidiobolales</taxon>
        <taxon>Basidiobolaceae</taxon>
        <taxon>Basidiobolus</taxon>
    </lineage>
</organism>
<gene>
    <name evidence="1" type="ORF">K7432_017971</name>
</gene>
<sequence length="54" mass="6009">VVVVMKKNMRETTAVEAVAAMIPRTMAVMELVMVATREQSRNETSLVSSQSKRI</sequence>
<feature type="non-terminal residue" evidence="1">
    <location>
        <position position="54"/>
    </location>
</feature>
<evidence type="ECO:0000313" key="2">
    <source>
        <dbReference type="Proteomes" id="UP001479436"/>
    </source>
</evidence>
<evidence type="ECO:0000313" key="1">
    <source>
        <dbReference type="EMBL" id="KAK9753271.1"/>
    </source>
</evidence>
<name>A0ABR2WCQ8_9FUNG</name>
<reference evidence="1 2" key="1">
    <citation type="submission" date="2023-04" db="EMBL/GenBank/DDBJ databases">
        <title>Genome of Basidiobolus ranarum AG-B5.</title>
        <authorList>
            <person name="Stajich J.E."/>
            <person name="Carter-House D."/>
            <person name="Gryganskyi A."/>
        </authorList>
    </citation>
    <scope>NUCLEOTIDE SEQUENCE [LARGE SCALE GENOMIC DNA]</scope>
    <source>
        <strain evidence="1 2">AG-B5</strain>
    </source>
</reference>
<protein>
    <submittedName>
        <fullName evidence="1">Uncharacterized protein</fullName>
    </submittedName>
</protein>
<dbReference type="Proteomes" id="UP001479436">
    <property type="component" value="Unassembled WGS sequence"/>
</dbReference>
<dbReference type="EMBL" id="JASJQH010004772">
    <property type="protein sequence ID" value="KAK9753271.1"/>
    <property type="molecule type" value="Genomic_DNA"/>
</dbReference>
<accession>A0ABR2WCQ8</accession>